<feature type="signal peptide" evidence="2">
    <location>
        <begin position="1"/>
        <end position="20"/>
    </location>
</feature>
<comment type="caution">
    <text evidence="3">The sequence shown here is derived from an EMBL/GenBank/DDBJ whole genome shotgun (WGS) entry which is preliminary data.</text>
</comment>
<feature type="coiled-coil region" evidence="1">
    <location>
        <begin position="62"/>
        <end position="146"/>
    </location>
</feature>
<dbReference type="AlphaFoldDB" id="A0A9W7A8L2"/>
<gene>
    <name evidence="3" type="ORF">TL16_g04760</name>
</gene>
<organism evidence="3 4">
    <name type="scientific">Triparma laevis f. inornata</name>
    <dbReference type="NCBI Taxonomy" id="1714386"/>
    <lineage>
        <taxon>Eukaryota</taxon>
        <taxon>Sar</taxon>
        <taxon>Stramenopiles</taxon>
        <taxon>Ochrophyta</taxon>
        <taxon>Bolidophyceae</taxon>
        <taxon>Parmales</taxon>
        <taxon>Triparmaceae</taxon>
        <taxon>Triparma</taxon>
    </lineage>
</organism>
<keyword evidence="2" id="KW-0732">Signal</keyword>
<dbReference type="Proteomes" id="UP001162640">
    <property type="component" value="Unassembled WGS sequence"/>
</dbReference>
<evidence type="ECO:0000256" key="2">
    <source>
        <dbReference type="SAM" id="SignalP"/>
    </source>
</evidence>
<protein>
    <submittedName>
        <fullName evidence="3">Uncharacterized protein</fullName>
    </submittedName>
</protein>
<accession>A0A9W7A8L2</accession>
<sequence>MILLGCLVIGSSFLQGGSVAATTSTTANNSGFTRSRIVRKRRVPIPFVPRKLFYPHPVSGELVVLDEYIEALEEKLAESESRISSLSSKLMHFRSKFTIFTKNHNTAAQTKAAQYLDKISKCERMIEELNSRLKLNEKDKERGTKETEDLRMMISKNEDLVKEIKAKVMEVYKEELQQVRMGSTQRR</sequence>
<name>A0A9W7A8L2_9STRA</name>
<reference evidence="4" key="1">
    <citation type="journal article" date="2023" name="Commun. Biol.">
        <title>Genome analysis of Parmales, the sister group of diatoms, reveals the evolutionary specialization of diatoms from phago-mixotrophs to photoautotrophs.</title>
        <authorList>
            <person name="Ban H."/>
            <person name="Sato S."/>
            <person name="Yoshikawa S."/>
            <person name="Yamada K."/>
            <person name="Nakamura Y."/>
            <person name="Ichinomiya M."/>
            <person name="Sato N."/>
            <person name="Blanc-Mathieu R."/>
            <person name="Endo H."/>
            <person name="Kuwata A."/>
            <person name="Ogata H."/>
        </authorList>
    </citation>
    <scope>NUCLEOTIDE SEQUENCE [LARGE SCALE GENOMIC DNA]</scope>
</reference>
<evidence type="ECO:0000313" key="4">
    <source>
        <dbReference type="Proteomes" id="UP001162640"/>
    </source>
</evidence>
<evidence type="ECO:0000313" key="3">
    <source>
        <dbReference type="EMBL" id="GMH67737.1"/>
    </source>
</evidence>
<keyword evidence="1" id="KW-0175">Coiled coil</keyword>
<feature type="chain" id="PRO_5040883467" evidence="2">
    <location>
        <begin position="21"/>
        <end position="187"/>
    </location>
</feature>
<dbReference type="EMBL" id="BLQM01000133">
    <property type="protein sequence ID" value="GMH67737.1"/>
    <property type="molecule type" value="Genomic_DNA"/>
</dbReference>
<evidence type="ECO:0000256" key="1">
    <source>
        <dbReference type="SAM" id="Coils"/>
    </source>
</evidence>
<proteinExistence type="predicted"/>